<dbReference type="eggNOG" id="COG0030">
    <property type="taxonomic scope" value="Bacteria"/>
</dbReference>
<evidence type="ECO:0000256" key="8">
    <source>
        <dbReference type="PROSITE-ProRule" id="PRU01026"/>
    </source>
</evidence>
<dbReference type="InterPro" id="IPR029063">
    <property type="entry name" value="SAM-dependent_MTases_sf"/>
</dbReference>
<comment type="function">
    <text evidence="7">Specifically dimethylates two adjacent adenosines (A1518 and A1519) in the loop of a conserved hairpin near the 3'-end of 16S rRNA in the 30S particle. May play a critical role in biogenesis of 30S subunits.</text>
</comment>
<dbReference type="InterPro" id="IPR001737">
    <property type="entry name" value="KsgA/Erm"/>
</dbReference>
<dbReference type="PANTHER" id="PTHR11727:SF7">
    <property type="entry name" value="DIMETHYLADENOSINE TRANSFERASE-RELATED"/>
    <property type="match status" value="1"/>
</dbReference>
<dbReference type="OrthoDB" id="9814755at2"/>
<dbReference type="Proteomes" id="UP000004662">
    <property type="component" value="Chromosome"/>
</dbReference>
<evidence type="ECO:0000313" key="11">
    <source>
        <dbReference type="Proteomes" id="UP000004662"/>
    </source>
</evidence>
<proteinExistence type="inferred from homology"/>
<feature type="binding site" evidence="7 8">
    <location>
        <position position="39"/>
    </location>
    <ligand>
        <name>S-adenosyl-L-methionine</name>
        <dbReference type="ChEBI" id="CHEBI:59789"/>
    </ligand>
</feature>
<dbReference type="Gene3D" id="3.40.50.150">
    <property type="entry name" value="Vaccinia Virus protein VP39"/>
    <property type="match status" value="1"/>
</dbReference>
<dbReference type="PROSITE" id="PS51689">
    <property type="entry name" value="SAM_RNA_A_N6_MT"/>
    <property type="match status" value="1"/>
</dbReference>
<dbReference type="Gene3D" id="1.10.8.100">
    <property type="entry name" value="Ribosomal RNA adenine dimethylase-like, domain 2"/>
    <property type="match status" value="1"/>
</dbReference>
<keyword evidence="1 7" id="KW-0963">Cytoplasm</keyword>
<keyword evidence="4 7" id="KW-0808">Transferase</keyword>
<keyword evidence="11" id="KW-1185">Reference proteome</keyword>
<keyword evidence="2 7" id="KW-0698">rRNA processing</keyword>
<evidence type="ECO:0000256" key="4">
    <source>
        <dbReference type="ARBA" id="ARBA00022679"/>
    </source>
</evidence>
<comment type="catalytic activity">
    <reaction evidence="7">
        <text>adenosine(1518)/adenosine(1519) in 16S rRNA + 4 S-adenosyl-L-methionine = N(6)-dimethyladenosine(1518)/N(6)-dimethyladenosine(1519) in 16S rRNA + 4 S-adenosyl-L-homocysteine + 4 H(+)</text>
        <dbReference type="Rhea" id="RHEA:19609"/>
        <dbReference type="Rhea" id="RHEA-COMP:10232"/>
        <dbReference type="Rhea" id="RHEA-COMP:10233"/>
        <dbReference type="ChEBI" id="CHEBI:15378"/>
        <dbReference type="ChEBI" id="CHEBI:57856"/>
        <dbReference type="ChEBI" id="CHEBI:59789"/>
        <dbReference type="ChEBI" id="CHEBI:74411"/>
        <dbReference type="ChEBI" id="CHEBI:74493"/>
        <dbReference type="EC" id="2.1.1.182"/>
    </reaction>
</comment>
<dbReference type="InterPro" id="IPR020598">
    <property type="entry name" value="rRNA_Ade_methylase_Trfase_N"/>
</dbReference>
<dbReference type="InterPro" id="IPR011530">
    <property type="entry name" value="rRNA_adenine_dimethylase"/>
</dbReference>
<dbReference type="STRING" id="694327.DFW101_0927"/>
<dbReference type="InterPro" id="IPR023165">
    <property type="entry name" value="rRNA_Ade_diMease-like_C"/>
</dbReference>
<dbReference type="HAMAP" id="MF_00607">
    <property type="entry name" value="16SrRNA_methyltr_A"/>
    <property type="match status" value="1"/>
</dbReference>
<sequence>MSRKWGGVADGGHGAVREAGGAVDDGEAFARPKRSLGQNFLQDPNTAARIVANLGITPADTVIEIGPGRGALSGHILDAGPRAYLVVEKDRDLAARLAASHPGANVALADALRLDWSRIDRLADVKLIGNLPYNIASPLLWDISAGACLFRRGVFMVQHEVALRLAAAPGGRAYGALTAWVAGFSRVQYCFKVPPTVFRPQPKVDSAVVALTPLPAGERPADPKALSKLLKLLFSLRRKQLGHILKRVWDDDVAAYFAGQGLDSRDRPENLSPQQLSGLATLLKTRLAS</sequence>
<dbReference type="SUPFAM" id="SSF53335">
    <property type="entry name" value="S-adenosyl-L-methionine-dependent methyltransferases"/>
    <property type="match status" value="1"/>
</dbReference>
<comment type="subcellular location">
    <subcellularLocation>
        <location evidence="7">Cytoplasm</location>
    </subcellularLocation>
</comment>
<dbReference type="GO" id="GO:0005737">
    <property type="term" value="C:cytoplasm"/>
    <property type="evidence" value="ECO:0007669"/>
    <property type="project" value="UniProtKB-SubCell"/>
</dbReference>
<keyword evidence="6 7" id="KW-0694">RNA-binding</keyword>
<feature type="binding site" evidence="7 8">
    <location>
        <position position="66"/>
    </location>
    <ligand>
        <name>S-adenosyl-L-methionine</name>
        <dbReference type="ChEBI" id="CHEBI:59789"/>
    </ligand>
</feature>
<dbReference type="PANTHER" id="PTHR11727">
    <property type="entry name" value="DIMETHYLADENOSINE TRANSFERASE"/>
    <property type="match status" value="1"/>
</dbReference>
<protein>
    <recommendedName>
        <fullName evidence="7">Ribosomal RNA small subunit methyltransferase A</fullName>
        <ecNumber evidence="7">2.1.1.182</ecNumber>
    </recommendedName>
    <alternativeName>
        <fullName evidence="7">16S rRNA (adenine(1518)-N(6)/adenine(1519)-N(6))-dimethyltransferase</fullName>
    </alternativeName>
    <alternativeName>
        <fullName evidence="7">16S rRNA dimethyladenosine transferase</fullName>
    </alternativeName>
    <alternativeName>
        <fullName evidence="7">16S rRNA dimethylase</fullName>
    </alternativeName>
    <alternativeName>
        <fullName evidence="7">S-adenosylmethionine-6-N', N'-adenosyl(rRNA) dimethyltransferase</fullName>
    </alternativeName>
</protein>
<name>G7Q474_9BACT</name>
<feature type="binding site" evidence="7 8">
    <location>
        <position position="88"/>
    </location>
    <ligand>
        <name>S-adenosyl-L-methionine</name>
        <dbReference type="ChEBI" id="CHEBI:59789"/>
    </ligand>
</feature>
<gene>
    <name evidence="7" type="primary">rsmA</name>
    <name evidence="7" type="synonym">ksgA</name>
    <name evidence="10" type="ORF">DFW101_0927</name>
</gene>
<dbReference type="SMART" id="SM00650">
    <property type="entry name" value="rADc"/>
    <property type="match status" value="1"/>
</dbReference>
<dbReference type="PROSITE" id="PS01131">
    <property type="entry name" value="RRNA_A_DIMETH"/>
    <property type="match status" value="1"/>
</dbReference>
<dbReference type="Pfam" id="PF00398">
    <property type="entry name" value="RrnaAD"/>
    <property type="match status" value="1"/>
</dbReference>
<dbReference type="RefSeq" id="WP_009180360.1">
    <property type="nucleotide sequence ID" value="NZ_CM001368.1"/>
</dbReference>
<dbReference type="AlphaFoldDB" id="G7Q474"/>
<feature type="binding site" evidence="7 8">
    <location>
        <position position="130"/>
    </location>
    <ligand>
        <name>S-adenosyl-L-methionine</name>
        <dbReference type="ChEBI" id="CHEBI:59789"/>
    </ligand>
</feature>
<organism evidence="10 11">
    <name type="scientific">Solidesulfovibrio carbinoliphilus subsp. oakridgensis</name>
    <dbReference type="NCBI Taxonomy" id="694327"/>
    <lineage>
        <taxon>Bacteria</taxon>
        <taxon>Pseudomonadati</taxon>
        <taxon>Thermodesulfobacteriota</taxon>
        <taxon>Desulfovibrionia</taxon>
        <taxon>Desulfovibrionales</taxon>
        <taxon>Desulfovibrionaceae</taxon>
        <taxon>Solidesulfovibrio</taxon>
    </lineage>
</organism>
<dbReference type="HOGENOM" id="CLU_041220_0_1_7"/>
<evidence type="ECO:0000256" key="2">
    <source>
        <dbReference type="ARBA" id="ARBA00022552"/>
    </source>
</evidence>
<feature type="domain" description="Ribosomal RNA adenine methylase transferase N-terminal" evidence="9">
    <location>
        <begin position="46"/>
        <end position="215"/>
    </location>
</feature>
<evidence type="ECO:0000256" key="7">
    <source>
        <dbReference type="HAMAP-Rule" id="MF_00607"/>
    </source>
</evidence>
<evidence type="ECO:0000256" key="3">
    <source>
        <dbReference type="ARBA" id="ARBA00022603"/>
    </source>
</evidence>
<evidence type="ECO:0000313" key="10">
    <source>
        <dbReference type="EMBL" id="EHJ46942.1"/>
    </source>
</evidence>
<feature type="binding site" evidence="7 8">
    <location>
        <position position="41"/>
    </location>
    <ligand>
        <name>S-adenosyl-L-methionine</name>
        <dbReference type="ChEBI" id="CHEBI:59789"/>
    </ligand>
</feature>
<dbReference type="GO" id="GO:0052908">
    <property type="term" value="F:16S rRNA (adenine(1518)-N(6)/adenine(1519)-N(6))-dimethyltransferase activity"/>
    <property type="evidence" value="ECO:0007669"/>
    <property type="project" value="UniProtKB-EC"/>
</dbReference>
<dbReference type="GO" id="GO:0003723">
    <property type="term" value="F:RNA binding"/>
    <property type="evidence" value="ECO:0007669"/>
    <property type="project" value="UniProtKB-UniRule"/>
</dbReference>
<evidence type="ECO:0000259" key="9">
    <source>
        <dbReference type="SMART" id="SM00650"/>
    </source>
</evidence>
<reference evidence="11" key="1">
    <citation type="journal article" date="2015" name="Genome Announc.">
        <title>High-Quality Draft Genome Sequence of Desulfovibrio carbinoliphilus FW-101-2B, an Organic Acid-Oxidizing Sulfate-Reducing Bacterium Isolated from Uranium(VI)-Contaminated Groundwater.</title>
        <authorList>
            <person name="Ramsay B.D."/>
            <person name="Hwang C."/>
            <person name="Woo H.L."/>
            <person name="Carroll S.L."/>
            <person name="Lucas S."/>
            <person name="Han J."/>
            <person name="Lapidus A.L."/>
            <person name="Cheng J.F."/>
            <person name="Goodwin L.A."/>
            <person name="Pitluck S."/>
            <person name="Peters L."/>
            <person name="Chertkov O."/>
            <person name="Held B."/>
            <person name="Detter J.C."/>
            <person name="Han C.S."/>
            <person name="Tapia R."/>
            <person name="Land M.L."/>
            <person name="Hauser L.J."/>
            <person name="Kyrpides N.C."/>
            <person name="Ivanova N.N."/>
            <person name="Mikhailova N."/>
            <person name="Pagani I."/>
            <person name="Woyke T."/>
            <person name="Arkin A.P."/>
            <person name="Dehal P."/>
            <person name="Chivian D."/>
            <person name="Criddle C.S."/>
            <person name="Wu W."/>
            <person name="Chakraborty R."/>
            <person name="Hazen T.C."/>
            <person name="Fields M.W."/>
        </authorList>
    </citation>
    <scope>NUCLEOTIDE SEQUENCE [LARGE SCALE GENOMIC DNA]</scope>
    <source>
        <strain evidence="11">FW-101-2B</strain>
    </source>
</reference>
<evidence type="ECO:0000256" key="1">
    <source>
        <dbReference type="ARBA" id="ARBA00022490"/>
    </source>
</evidence>
<evidence type="ECO:0000256" key="6">
    <source>
        <dbReference type="ARBA" id="ARBA00022884"/>
    </source>
</evidence>
<dbReference type="InterPro" id="IPR020596">
    <property type="entry name" value="rRNA_Ade_Mease_Trfase_CS"/>
</dbReference>
<dbReference type="EC" id="2.1.1.182" evidence="7"/>
<evidence type="ECO:0000256" key="5">
    <source>
        <dbReference type="ARBA" id="ARBA00022691"/>
    </source>
</evidence>
<keyword evidence="3 7" id="KW-0489">Methyltransferase</keyword>
<keyword evidence="5 7" id="KW-0949">S-adenosyl-L-methionine</keyword>
<feature type="binding site" evidence="7 8">
    <location>
        <position position="110"/>
    </location>
    <ligand>
        <name>S-adenosyl-L-methionine</name>
        <dbReference type="ChEBI" id="CHEBI:59789"/>
    </ligand>
</feature>
<dbReference type="EMBL" id="CM001368">
    <property type="protein sequence ID" value="EHJ46942.1"/>
    <property type="molecule type" value="Genomic_DNA"/>
</dbReference>
<comment type="similarity">
    <text evidence="7">Belongs to the class I-like SAM-binding methyltransferase superfamily. rRNA adenine N(6)-methyltransferase family. RsmA subfamily.</text>
</comment>
<accession>G7Q474</accession>
<dbReference type="NCBIfam" id="TIGR00755">
    <property type="entry name" value="ksgA"/>
    <property type="match status" value="1"/>
</dbReference>